<keyword evidence="1" id="KW-0695">RNA-directed DNA polymerase</keyword>
<evidence type="ECO:0000313" key="1">
    <source>
        <dbReference type="EMBL" id="GJT16552.1"/>
    </source>
</evidence>
<accession>A0ABQ5BRV4</accession>
<dbReference type="Gene3D" id="3.60.10.10">
    <property type="entry name" value="Endonuclease/exonuclease/phosphatase"/>
    <property type="match status" value="1"/>
</dbReference>
<name>A0ABQ5BRV4_9ASTR</name>
<dbReference type="GO" id="GO:0003964">
    <property type="term" value="F:RNA-directed DNA polymerase activity"/>
    <property type="evidence" value="ECO:0007669"/>
    <property type="project" value="UniProtKB-KW"/>
</dbReference>
<evidence type="ECO:0000313" key="2">
    <source>
        <dbReference type="Proteomes" id="UP001151760"/>
    </source>
</evidence>
<sequence>MESSKTGQTDQLLMSSRSKFSLGYGETFGSDEVFDPSAPSIFDTTPEDVVGKPLYDRFVKAVGMHDVPSPSNRTFMPPFNKAGPYDTSDKSLNRDFGFTSCRNRAATCFAGRHVPVVDSTRPAPISAVYAIFCLLIREMGELLLRPQQVVLGKLKGHICNGDPRTMVDLINLHGCYNKEWLVQEGTALGKDYIKSVDGCDDLPKIIRELKPWGCDENTFKTGINSHNAVEYSKPSLVLDESCFHNYDFSLSLVGQLKEFGSLPNLKKILKEEGKIFWIRVKEVIGWAPDFLNSHDDSSASDDESAEGKSKDVYSEKVSEAGAVLETIFKVEEPYLNATIQSKGEPKYPLGFTPRDTSDINSLGANNQVHDTSEKEHGSKLGFKMMSCWGNLTFDFVVGPPVGNSGGILCVWDINMFHKENSTVSDYFIAIMGKWIPNDKNLLIISVYAPQELSEKRMLWQYLVHVIEGWKGDVIFMGDFNKVRTTKERFGSIFNTRGAAAFNSFISTGGLVEVPLGQIRLWVKDKKDKEQLLKNSLKKKIAAIDSSQDKGDATSDALEDRLNTMNNLTNLERMESLELA</sequence>
<comment type="caution">
    <text evidence="1">The sequence shown here is derived from an EMBL/GenBank/DDBJ whole genome shotgun (WGS) entry which is preliminary data.</text>
</comment>
<dbReference type="EMBL" id="BQNB010013484">
    <property type="protein sequence ID" value="GJT16552.1"/>
    <property type="molecule type" value="Genomic_DNA"/>
</dbReference>
<keyword evidence="1" id="KW-0548">Nucleotidyltransferase</keyword>
<dbReference type="Proteomes" id="UP001151760">
    <property type="component" value="Unassembled WGS sequence"/>
</dbReference>
<proteinExistence type="predicted"/>
<reference evidence="1" key="2">
    <citation type="submission" date="2022-01" db="EMBL/GenBank/DDBJ databases">
        <authorList>
            <person name="Yamashiro T."/>
            <person name="Shiraishi A."/>
            <person name="Satake H."/>
            <person name="Nakayama K."/>
        </authorList>
    </citation>
    <scope>NUCLEOTIDE SEQUENCE</scope>
</reference>
<dbReference type="InterPro" id="IPR036691">
    <property type="entry name" value="Endo/exonu/phosph_ase_sf"/>
</dbReference>
<protein>
    <submittedName>
        <fullName evidence="1">RNA-directed DNA polymerase, eukaryota</fullName>
    </submittedName>
</protein>
<gene>
    <name evidence="1" type="ORF">Tco_0875258</name>
</gene>
<keyword evidence="1" id="KW-0808">Transferase</keyword>
<keyword evidence="2" id="KW-1185">Reference proteome</keyword>
<dbReference type="SUPFAM" id="SSF56219">
    <property type="entry name" value="DNase I-like"/>
    <property type="match status" value="1"/>
</dbReference>
<organism evidence="1 2">
    <name type="scientific">Tanacetum coccineum</name>
    <dbReference type="NCBI Taxonomy" id="301880"/>
    <lineage>
        <taxon>Eukaryota</taxon>
        <taxon>Viridiplantae</taxon>
        <taxon>Streptophyta</taxon>
        <taxon>Embryophyta</taxon>
        <taxon>Tracheophyta</taxon>
        <taxon>Spermatophyta</taxon>
        <taxon>Magnoliopsida</taxon>
        <taxon>eudicotyledons</taxon>
        <taxon>Gunneridae</taxon>
        <taxon>Pentapetalae</taxon>
        <taxon>asterids</taxon>
        <taxon>campanulids</taxon>
        <taxon>Asterales</taxon>
        <taxon>Asteraceae</taxon>
        <taxon>Asteroideae</taxon>
        <taxon>Anthemideae</taxon>
        <taxon>Anthemidinae</taxon>
        <taxon>Tanacetum</taxon>
    </lineage>
</organism>
<reference evidence="1" key="1">
    <citation type="journal article" date="2022" name="Int. J. Mol. Sci.">
        <title>Draft Genome of Tanacetum Coccineum: Genomic Comparison of Closely Related Tanacetum-Family Plants.</title>
        <authorList>
            <person name="Yamashiro T."/>
            <person name="Shiraishi A."/>
            <person name="Nakayama K."/>
            <person name="Satake H."/>
        </authorList>
    </citation>
    <scope>NUCLEOTIDE SEQUENCE</scope>
</reference>